<keyword evidence="2" id="KW-0812">Transmembrane</keyword>
<feature type="region of interest" description="Disordered" evidence="1">
    <location>
        <begin position="174"/>
        <end position="201"/>
    </location>
</feature>
<gene>
    <name evidence="3" type="ORF">AB8O55_26420</name>
</gene>
<reference evidence="3 4" key="1">
    <citation type="submission" date="2024-08" db="EMBL/GenBank/DDBJ databases">
        <title>Genome mining of Saccharopolyspora cebuensis PGLac3 from Nigerian medicinal plant.</title>
        <authorList>
            <person name="Ezeobiora C.E."/>
            <person name="Igbokwe N.H."/>
            <person name="Amin D.H."/>
            <person name="Mendie U.E."/>
        </authorList>
    </citation>
    <scope>NUCLEOTIDE SEQUENCE [LARGE SCALE GENOMIC DNA]</scope>
    <source>
        <strain evidence="3 4">PGLac3</strain>
    </source>
</reference>
<accession>A0ABV4CPD9</accession>
<dbReference type="EMBL" id="JBGEHV010000071">
    <property type="protein sequence ID" value="MEY8042958.1"/>
    <property type="molecule type" value="Genomic_DNA"/>
</dbReference>
<dbReference type="InterPro" id="IPR019051">
    <property type="entry name" value="Trp_biosyn_TM_oprn/chp"/>
</dbReference>
<evidence type="ECO:0000256" key="2">
    <source>
        <dbReference type="SAM" id="Phobius"/>
    </source>
</evidence>
<evidence type="ECO:0000313" key="4">
    <source>
        <dbReference type="Proteomes" id="UP001564626"/>
    </source>
</evidence>
<keyword evidence="2" id="KW-0472">Membrane</keyword>
<dbReference type="Pfam" id="PF09534">
    <property type="entry name" value="Trp_oprn_chp"/>
    <property type="match status" value="1"/>
</dbReference>
<keyword evidence="4" id="KW-1185">Reference proteome</keyword>
<protein>
    <submittedName>
        <fullName evidence="3">Trp biosynthesis-associated membrane protein</fullName>
    </submittedName>
</protein>
<evidence type="ECO:0000256" key="1">
    <source>
        <dbReference type="SAM" id="MobiDB-lite"/>
    </source>
</evidence>
<comment type="caution">
    <text evidence="3">The sequence shown here is derived from an EMBL/GenBank/DDBJ whole genome shotgun (WGS) entry which is preliminary data.</text>
</comment>
<sequence length="201" mass="21012">MTTEPRSERPRPSKRLLWSVVLLMLLGAGLLWAAGSVEWASQAFRLQFGGERRVGASGGDVRPELVPLALAGLAAVAAVLATGGWLRRVIGALVVVAGGLLVYRAVGQIDFGWFAGTGPGLPPGSTPIGEPSLSPIGPLLMSVGSVVLLGAGLLVVLRGGRMPAMGAKYAAPGEQRATVSLDPQRRMWDELDEGRDPTEDR</sequence>
<organism evidence="3 4">
    <name type="scientific">Saccharopolyspora cebuensis</name>
    <dbReference type="NCBI Taxonomy" id="418759"/>
    <lineage>
        <taxon>Bacteria</taxon>
        <taxon>Bacillati</taxon>
        <taxon>Actinomycetota</taxon>
        <taxon>Actinomycetes</taxon>
        <taxon>Pseudonocardiales</taxon>
        <taxon>Pseudonocardiaceae</taxon>
        <taxon>Saccharopolyspora</taxon>
    </lineage>
</organism>
<feature type="transmembrane region" description="Helical" evidence="2">
    <location>
        <begin position="136"/>
        <end position="157"/>
    </location>
</feature>
<evidence type="ECO:0000313" key="3">
    <source>
        <dbReference type="EMBL" id="MEY8042958.1"/>
    </source>
</evidence>
<name>A0ABV4CPD9_9PSEU</name>
<dbReference type="Proteomes" id="UP001564626">
    <property type="component" value="Unassembled WGS sequence"/>
</dbReference>
<keyword evidence="2" id="KW-1133">Transmembrane helix</keyword>
<feature type="transmembrane region" description="Helical" evidence="2">
    <location>
        <begin position="16"/>
        <end position="35"/>
    </location>
</feature>
<feature type="transmembrane region" description="Helical" evidence="2">
    <location>
        <begin position="93"/>
        <end position="116"/>
    </location>
</feature>
<feature type="compositionally biased region" description="Basic and acidic residues" evidence="1">
    <location>
        <begin position="183"/>
        <end position="201"/>
    </location>
</feature>
<proteinExistence type="predicted"/>
<dbReference type="RefSeq" id="WP_345355005.1">
    <property type="nucleotide sequence ID" value="NZ_BAABII010000001.1"/>
</dbReference>
<feature type="transmembrane region" description="Helical" evidence="2">
    <location>
        <begin position="65"/>
        <end position="86"/>
    </location>
</feature>